<name>A0A6A6LI46_HEVBR</name>
<dbReference type="InterPro" id="IPR018108">
    <property type="entry name" value="MCP_transmembrane"/>
</dbReference>
<evidence type="ECO:0000256" key="4">
    <source>
        <dbReference type="ARBA" id="ARBA00022692"/>
    </source>
</evidence>
<evidence type="ECO:0000256" key="1">
    <source>
        <dbReference type="ARBA" id="ARBA00004141"/>
    </source>
</evidence>
<dbReference type="Pfam" id="PF00153">
    <property type="entry name" value="Mito_carr"/>
    <property type="match status" value="2"/>
</dbReference>
<dbReference type="GO" id="GO:0016020">
    <property type="term" value="C:membrane"/>
    <property type="evidence" value="ECO:0007669"/>
    <property type="project" value="UniProtKB-SubCell"/>
</dbReference>
<evidence type="ECO:0000256" key="8">
    <source>
        <dbReference type="PROSITE-ProRule" id="PRU00282"/>
    </source>
</evidence>
<dbReference type="PROSITE" id="PS50920">
    <property type="entry name" value="SOLCAR"/>
    <property type="match status" value="2"/>
</dbReference>
<comment type="caution">
    <text evidence="10">The sequence shown here is derived from an EMBL/GenBank/DDBJ whole genome shotgun (WGS) entry which is preliminary data.</text>
</comment>
<evidence type="ECO:0000256" key="5">
    <source>
        <dbReference type="ARBA" id="ARBA00022737"/>
    </source>
</evidence>
<evidence type="ECO:0000313" key="11">
    <source>
        <dbReference type="Proteomes" id="UP000467840"/>
    </source>
</evidence>
<proteinExistence type="inferred from homology"/>
<evidence type="ECO:0000256" key="2">
    <source>
        <dbReference type="ARBA" id="ARBA00006375"/>
    </source>
</evidence>
<evidence type="ECO:0000313" key="10">
    <source>
        <dbReference type="EMBL" id="KAF2299773.1"/>
    </source>
</evidence>
<keyword evidence="3 9" id="KW-0813">Transport</keyword>
<gene>
    <name evidence="10" type="ORF">GH714_003308</name>
</gene>
<keyword evidence="11" id="KW-1185">Reference proteome</keyword>
<keyword evidence="5" id="KW-0677">Repeat</keyword>
<dbReference type="SUPFAM" id="SSF103506">
    <property type="entry name" value="Mitochondrial carrier"/>
    <property type="match status" value="1"/>
</dbReference>
<dbReference type="InterPro" id="IPR023395">
    <property type="entry name" value="MCP_dom_sf"/>
</dbReference>
<dbReference type="Gene3D" id="1.50.40.10">
    <property type="entry name" value="Mitochondrial carrier domain"/>
    <property type="match status" value="1"/>
</dbReference>
<dbReference type="Proteomes" id="UP000467840">
    <property type="component" value="Chromosome 4"/>
</dbReference>
<evidence type="ECO:0000256" key="3">
    <source>
        <dbReference type="ARBA" id="ARBA00022448"/>
    </source>
</evidence>
<accession>A0A6A6LI46</accession>
<dbReference type="PANTHER" id="PTHR45618">
    <property type="entry name" value="MITOCHONDRIAL DICARBOXYLATE CARRIER-RELATED"/>
    <property type="match status" value="1"/>
</dbReference>
<dbReference type="InterPro" id="IPR050391">
    <property type="entry name" value="Mito_Metabolite_Transporter"/>
</dbReference>
<evidence type="ECO:0008006" key="12">
    <source>
        <dbReference type="Google" id="ProtNLM"/>
    </source>
</evidence>
<protein>
    <recommendedName>
        <fullName evidence="12">ADP,ATP carrier protein</fullName>
    </recommendedName>
</protein>
<organism evidence="10 11">
    <name type="scientific">Hevea brasiliensis</name>
    <name type="common">Para rubber tree</name>
    <name type="synonym">Siphonia brasiliensis</name>
    <dbReference type="NCBI Taxonomy" id="3981"/>
    <lineage>
        <taxon>Eukaryota</taxon>
        <taxon>Viridiplantae</taxon>
        <taxon>Streptophyta</taxon>
        <taxon>Embryophyta</taxon>
        <taxon>Tracheophyta</taxon>
        <taxon>Spermatophyta</taxon>
        <taxon>Magnoliopsida</taxon>
        <taxon>eudicotyledons</taxon>
        <taxon>Gunneridae</taxon>
        <taxon>Pentapetalae</taxon>
        <taxon>rosids</taxon>
        <taxon>fabids</taxon>
        <taxon>Malpighiales</taxon>
        <taxon>Euphorbiaceae</taxon>
        <taxon>Crotonoideae</taxon>
        <taxon>Micrandreae</taxon>
        <taxon>Hevea</taxon>
    </lineage>
</organism>
<keyword evidence="7 8" id="KW-0472">Membrane</keyword>
<reference evidence="10 11" key="1">
    <citation type="journal article" date="2020" name="Mol. Plant">
        <title>The Chromosome-Based Rubber Tree Genome Provides New Insights into Spurge Genome Evolution and Rubber Biosynthesis.</title>
        <authorList>
            <person name="Liu J."/>
            <person name="Shi C."/>
            <person name="Shi C.C."/>
            <person name="Li W."/>
            <person name="Zhang Q.J."/>
            <person name="Zhang Y."/>
            <person name="Li K."/>
            <person name="Lu H.F."/>
            <person name="Shi C."/>
            <person name="Zhu S.T."/>
            <person name="Xiao Z.Y."/>
            <person name="Nan H."/>
            <person name="Yue Y."/>
            <person name="Zhu X.G."/>
            <person name="Wu Y."/>
            <person name="Hong X.N."/>
            <person name="Fan G.Y."/>
            <person name="Tong Y."/>
            <person name="Zhang D."/>
            <person name="Mao C.L."/>
            <person name="Liu Y.L."/>
            <person name="Hao S.J."/>
            <person name="Liu W.Q."/>
            <person name="Lv M.Q."/>
            <person name="Zhang H.B."/>
            <person name="Liu Y."/>
            <person name="Hu-Tang G.R."/>
            <person name="Wang J.P."/>
            <person name="Wang J.H."/>
            <person name="Sun Y.H."/>
            <person name="Ni S.B."/>
            <person name="Chen W.B."/>
            <person name="Zhang X.C."/>
            <person name="Jiao Y.N."/>
            <person name="Eichler E.E."/>
            <person name="Li G.H."/>
            <person name="Liu X."/>
            <person name="Gao L.Z."/>
        </authorList>
    </citation>
    <scope>NUCLEOTIDE SEQUENCE [LARGE SCALE GENOMIC DNA]</scope>
    <source>
        <strain evidence="11">cv. GT1</strain>
        <tissue evidence="10">Leaf</tissue>
    </source>
</reference>
<feature type="repeat" description="Solcar" evidence="8">
    <location>
        <begin position="169"/>
        <end position="222"/>
    </location>
</feature>
<keyword evidence="4 8" id="KW-0812">Transmembrane</keyword>
<evidence type="ECO:0000256" key="6">
    <source>
        <dbReference type="ARBA" id="ARBA00022989"/>
    </source>
</evidence>
<comment type="similarity">
    <text evidence="2 9">Belongs to the mitochondrial carrier (TC 2.A.29) family.</text>
</comment>
<comment type="subcellular location">
    <subcellularLocation>
        <location evidence="1">Membrane</location>
        <topology evidence="1">Multi-pass membrane protein</topology>
    </subcellularLocation>
</comment>
<keyword evidence="6" id="KW-1133">Transmembrane helix</keyword>
<feature type="repeat" description="Solcar" evidence="8">
    <location>
        <begin position="59"/>
        <end position="160"/>
    </location>
</feature>
<evidence type="ECO:0000256" key="7">
    <source>
        <dbReference type="ARBA" id="ARBA00023136"/>
    </source>
</evidence>
<sequence>MQLRGENLLIPHHQIQNRCPAFAFNPFASAAIIPPKSQVYPCPPPSPSLPRVDSVFVGIRIVHAEGVAALFSSVSTIVLHQTLYPTTRMGLYDVVKKDGPNPDTGSMPLRCIYNGVIDALTRMSKREGIASLWRGSSLKMNRVMIMTASQLALYDEIEEEILEKGVLRDELRMQVTAGFTAGFVAAVVSNPIDVTKTRVMNIKVEARKATPYNGVIDCSIRQ</sequence>
<dbReference type="AlphaFoldDB" id="A0A6A6LI46"/>
<evidence type="ECO:0000256" key="9">
    <source>
        <dbReference type="RuleBase" id="RU000488"/>
    </source>
</evidence>
<dbReference type="EMBL" id="JAAGAX010000010">
    <property type="protein sequence ID" value="KAF2299773.1"/>
    <property type="molecule type" value="Genomic_DNA"/>
</dbReference>